<evidence type="ECO:0000259" key="7">
    <source>
        <dbReference type="PROSITE" id="PS51330"/>
    </source>
</evidence>
<dbReference type="GO" id="GO:0005829">
    <property type="term" value="C:cytosol"/>
    <property type="evidence" value="ECO:0007669"/>
    <property type="project" value="TreeGrafter"/>
</dbReference>
<feature type="domain" description="DHFR" evidence="7">
    <location>
        <begin position="20"/>
        <end position="184"/>
    </location>
</feature>
<dbReference type="GO" id="GO:0046654">
    <property type="term" value="P:tetrahydrofolate biosynthetic process"/>
    <property type="evidence" value="ECO:0007669"/>
    <property type="project" value="InterPro"/>
</dbReference>
<evidence type="ECO:0000313" key="9">
    <source>
        <dbReference type="Proteomes" id="UP000199170"/>
    </source>
</evidence>
<dbReference type="EMBL" id="FNPB01000008">
    <property type="protein sequence ID" value="SDY20129.1"/>
    <property type="molecule type" value="Genomic_DNA"/>
</dbReference>
<keyword evidence="9" id="KW-1185">Reference proteome</keyword>
<dbReference type="AlphaFoldDB" id="A0A1H3HZ77"/>
<dbReference type="CDD" id="cd00209">
    <property type="entry name" value="DHFR"/>
    <property type="match status" value="1"/>
</dbReference>
<dbReference type="EC" id="1.5.1.3" evidence="2"/>
<gene>
    <name evidence="8" type="ORF">SAMN04487946_108118</name>
</gene>
<dbReference type="PRINTS" id="PR00070">
    <property type="entry name" value="DHFR"/>
</dbReference>
<dbReference type="PROSITE" id="PS51330">
    <property type="entry name" value="DHFR_2"/>
    <property type="match status" value="1"/>
</dbReference>
<organism evidence="8 9">
    <name type="scientific">Halobellus clavatus</name>
    <dbReference type="NCBI Taxonomy" id="660517"/>
    <lineage>
        <taxon>Archaea</taxon>
        <taxon>Methanobacteriati</taxon>
        <taxon>Methanobacteriota</taxon>
        <taxon>Stenosarchaea group</taxon>
        <taxon>Halobacteria</taxon>
        <taxon>Halobacteriales</taxon>
        <taxon>Haloferacaceae</taxon>
        <taxon>Halobellus</taxon>
    </lineage>
</organism>
<reference evidence="9" key="1">
    <citation type="submission" date="2016-10" db="EMBL/GenBank/DDBJ databases">
        <authorList>
            <person name="Varghese N."/>
            <person name="Submissions S."/>
        </authorList>
    </citation>
    <scope>NUCLEOTIDE SEQUENCE [LARGE SCALE GENOMIC DNA]</scope>
    <source>
        <strain evidence="9">CGMCC 1.10118</strain>
    </source>
</reference>
<comment type="similarity">
    <text evidence="6">Belongs to the dihydrofolate reductase family.</text>
</comment>
<dbReference type="InterPro" id="IPR017925">
    <property type="entry name" value="DHFR_CS"/>
</dbReference>
<dbReference type="PROSITE" id="PS00075">
    <property type="entry name" value="DHFR_1"/>
    <property type="match status" value="1"/>
</dbReference>
<sequence length="184" mass="20428">MTEHDDDESDAAIDSPTDIDIVLIAAVAANRVIGRDGEMPWHLPADLKHFKQTTTDHPVILGRKTYETVVAGLGEPFPERTSVVLTSQSLDLPESAVVANSIEEALELARDDAAERGVDTVYVAGGGRIYEQFLQRASRLVLTEINEAHDGDTRFPAWDDAAWTEVERDERDGFDFVTYERVDE</sequence>
<dbReference type="Proteomes" id="UP000199170">
    <property type="component" value="Unassembled WGS sequence"/>
</dbReference>
<name>A0A1H3HZ77_9EURY</name>
<dbReference type="GO" id="GO:0006730">
    <property type="term" value="P:one-carbon metabolic process"/>
    <property type="evidence" value="ECO:0007669"/>
    <property type="project" value="UniProtKB-KW"/>
</dbReference>
<dbReference type="RefSeq" id="WP_089767671.1">
    <property type="nucleotide sequence ID" value="NZ_FNPB01000008.1"/>
</dbReference>
<dbReference type="PIRSF" id="PIRSF000194">
    <property type="entry name" value="DHFR"/>
    <property type="match status" value="1"/>
</dbReference>
<dbReference type="SUPFAM" id="SSF53597">
    <property type="entry name" value="Dihydrofolate reductase-like"/>
    <property type="match status" value="1"/>
</dbReference>
<evidence type="ECO:0000256" key="5">
    <source>
        <dbReference type="ARBA" id="ARBA00023002"/>
    </source>
</evidence>
<keyword evidence="3" id="KW-0554">One-carbon metabolism</keyword>
<proteinExistence type="inferred from homology"/>
<dbReference type="InterPro" id="IPR024072">
    <property type="entry name" value="DHFR-like_dom_sf"/>
</dbReference>
<keyword evidence="4" id="KW-0521">NADP</keyword>
<dbReference type="InterPro" id="IPR001796">
    <property type="entry name" value="DHFR_dom"/>
</dbReference>
<evidence type="ECO:0000256" key="2">
    <source>
        <dbReference type="ARBA" id="ARBA00012856"/>
    </source>
</evidence>
<dbReference type="GO" id="GO:0046452">
    <property type="term" value="P:dihydrofolate metabolic process"/>
    <property type="evidence" value="ECO:0007669"/>
    <property type="project" value="TreeGrafter"/>
</dbReference>
<dbReference type="STRING" id="660517.SAMN04487946_108118"/>
<keyword evidence="5" id="KW-0560">Oxidoreductase</keyword>
<protein>
    <recommendedName>
        <fullName evidence="2">dihydrofolate reductase</fullName>
        <ecNumber evidence="2">1.5.1.3</ecNumber>
    </recommendedName>
</protein>
<dbReference type="Pfam" id="PF00186">
    <property type="entry name" value="DHFR_1"/>
    <property type="match status" value="1"/>
</dbReference>
<dbReference type="PANTHER" id="PTHR48069:SF3">
    <property type="entry name" value="DIHYDROFOLATE REDUCTASE"/>
    <property type="match status" value="1"/>
</dbReference>
<evidence type="ECO:0000256" key="3">
    <source>
        <dbReference type="ARBA" id="ARBA00022563"/>
    </source>
</evidence>
<evidence type="ECO:0000313" key="8">
    <source>
        <dbReference type="EMBL" id="SDY20129.1"/>
    </source>
</evidence>
<dbReference type="GO" id="GO:0050661">
    <property type="term" value="F:NADP binding"/>
    <property type="evidence" value="ECO:0007669"/>
    <property type="project" value="InterPro"/>
</dbReference>
<comment type="pathway">
    <text evidence="1">Cofactor biosynthesis; tetrahydrofolate biosynthesis; 5,6,7,8-tetrahydrofolate from 7,8-dihydrofolate: step 1/1.</text>
</comment>
<evidence type="ECO:0000256" key="1">
    <source>
        <dbReference type="ARBA" id="ARBA00004903"/>
    </source>
</evidence>
<dbReference type="InterPro" id="IPR012259">
    <property type="entry name" value="DHFR"/>
</dbReference>
<dbReference type="GO" id="GO:0004146">
    <property type="term" value="F:dihydrofolate reductase activity"/>
    <property type="evidence" value="ECO:0007669"/>
    <property type="project" value="UniProtKB-EC"/>
</dbReference>
<evidence type="ECO:0000256" key="6">
    <source>
        <dbReference type="RuleBase" id="RU004474"/>
    </source>
</evidence>
<dbReference type="GO" id="GO:0046655">
    <property type="term" value="P:folic acid metabolic process"/>
    <property type="evidence" value="ECO:0007669"/>
    <property type="project" value="TreeGrafter"/>
</dbReference>
<evidence type="ECO:0000256" key="4">
    <source>
        <dbReference type="ARBA" id="ARBA00022857"/>
    </source>
</evidence>
<dbReference type="OrthoDB" id="198183at2157"/>
<dbReference type="PANTHER" id="PTHR48069">
    <property type="entry name" value="DIHYDROFOLATE REDUCTASE"/>
    <property type="match status" value="1"/>
</dbReference>
<dbReference type="Gene3D" id="3.40.430.10">
    <property type="entry name" value="Dihydrofolate Reductase, subunit A"/>
    <property type="match status" value="1"/>
</dbReference>
<accession>A0A1H3HZ77</accession>